<feature type="region of interest" description="Disordered" evidence="1">
    <location>
        <begin position="1"/>
        <end position="20"/>
    </location>
</feature>
<feature type="region of interest" description="Disordered" evidence="1">
    <location>
        <begin position="244"/>
        <end position="275"/>
    </location>
</feature>
<dbReference type="EMBL" id="JAAPAO010001255">
    <property type="protein sequence ID" value="KAF4650450.1"/>
    <property type="molecule type" value="Genomic_DNA"/>
</dbReference>
<name>A0A7J6KTM4_PERCH</name>
<gene>
    <name evidence="2" type="ORF">FOL47_001140</name>
</gene>
<evidence type="ECO:0000313" key="3">
    <source>
        <dbReference type="Proteomes" id="UP000591131"/>
    </source>
</evidence>
<dbReference type="AlphaFoldDB" id="A0A7J6KTM4"/>
<accession>A0A7J6KTM4</accession>
<keyword evidence="3" id="KW-1185">Reference proteome</keyword>
<dbReference type="Proteomes" id="UP000591131">
    <property type="component" value="Unassembled WGS sequence"/>
</dbReference>
<evidence type="ECO:0000256" key="1">
    <source>
        <dbReference type="SAM" id="MobiDB-lite"/>
    </source>
</evidence>
<evidence type="ECO:0000313" key="2">
    <source>
        <dbReference type="EMBL" id="KAF4650450.1"/>
    </source>
</evidence>
<feature type="region of interest" description="Disordered" evidence="1">
    <location>
        <begin position="302"/>
        <end position="338"/>
    </location>
</feature>
<feature type="compositionally biased region" description="Low complexity" evidence="1">
    <location>
        <begin position="316"/>
        <end position="338"/>
    </location>
</feature>
<proteinExistence type="predicted"/>
<feature type="compositionally biased region" description="Polar residues" evidence="1">
    <location>
        <begin position="304"/>
        <end position="315"/>
    </location>
</feature>
<protein>
    <submittedName>
        <fullName evidence="2">Uncharacterized protein</fullName>
    </submittedName>
</protein>
<comment type="caution">
    <text evidence="2">The sequence shown here is derived from an EMBL/GenBank/DDBJ whole genome shotgun (WGS) entry which is preliminary data.</text>
</comment>
<reference evidence="2 3" key="1">
    <citation type="submission" date="2020-04" db="EMBL/GenBank/DDBJ databases">
        <title>Perkinsus chesapeaki whole genome sequence.</title>
        <authorList>
            <person name="Bogema D.R."/>
        </authorList>
    </citation>
    <scope>NUCLEOTIDE SEQUENCE [LARGE SCALE GENOMIC DNA]</scope>
    <source>
        <strain evidence="2">ATCC PRA-425</strain>
    </source>
</reference>
<sequence>MSEPPATIGAQTPVDPSELSASPTTLEELINYLHLTHITDLQFIRDVDLTNYADRHPLDLPPRDDLTNALSRPSSAVLPILLEWLIWMHLAYGSISTSRPSPSLNSAISTPQRLNAYNAYNGQERLASAPHVERLLAAENWLISTFQITDFLDNLYQRLDAIPVNASAADAQTIINSINFDASCMNQDIHETTLERAFVQALPGYVQRAFSTVYLNPNKISLSGFTIKISRYLYAIDWVTSYEKSHPSHSSKTTTTTTLTTAATTTTPSLTTSSLDKKSTGCINNKLGRCLYGDKCFRSREPQDLSTTASPFTPLTRTPPAQTTSTPTPTTNTTTPTTKGLAAISNSQDLATELITLLHHPQDRLPHRRRSST</sequence>
<organism evidence="2 3">
    <name type="scientific">Perkinsus chesapeaki</name>
    <name type="common">Clam parasite</name>
    <name type="synonym">Perkinsus andrewsi</name>
    <dbReference type="NCBI Taxonomy" id="330153"/>
    <lineage>
        <taxon>Eukaryota</taxon>
        <taxon>Sar</taxon>
        <taxon>Alveolata</taxon>
        <taxon>Perkinsozoa</taxon>
        <taxon>Perkinsea</taxon>
        <taxon>Perkinsida</taxon>
        <taxon>Perkinsidae</taxon>
        <taxon>Perkinsus</taxon>
    </lineage>
</organism>
<feature type="compositionally biased region" description="Low complexity" evidence="1">
    <location>
        <begin position="248"/>
        <end position="274"/>
    </location>
</feature>